<evidence type="ECO:0000313" key="2">
    <source>
        <dbReference type="Proteomes" id="UP000053105"/>
    </source>
</evidence>
<evidence type="ECO:0000313" key="1">
    <source>
        <dbReference type="EMBL" id="KOX81008.1"/>
    </source>
</evidence>
<sequence>MRPRTSKSVGHVHPYLRPFISTKSQWFLTVAKEKGRLDKQSQVWHFLAATIAWGTQTDFRTLSVIVCKCLTLENAQFVISARNIVNVKNRINHLYELLSNLELDLTSYHKRPILYPLGFHSGKDFYSVDVFSVLDNNMFHCQLNLLYKLQVTTWLCLGTEQAIVLLKKNSFFIVASHGLPGFQFSFIFCSKLKSMDSGVTHRKTE</sequence>
<name>A0A0N0U7Z2_9HYME</name>
<organism evidence="1 2">
    <name type="scientific">Melipona quadrifasciata</name>
    <dbReference type="NCBI Taxonomy" id="166423"/>
    <lineage>
        <taxon>Eukaryota</taxon>
        <taxon>Metazoa</taxon>
        <taxon>Ecdysozoa</taxon>
        <taxon>Arthropoda</taxon>
        <taxon>Hexapoda</taxon>
        <taxon>Insecta</taxon>
        <taxon>Pterygota</taxon>
        <taxon>Neoptera</taxon>
        <taxon>Endopterygota</taxon>
        <taxon>Hymenoptera</taxon>
        <taxon>Apocrita</taxon>
        <taxon>Aculeata</taxon>
        <taxon>Apoidea</taxon>
        <taxon>Anthophila</taxon>
        <taxon>Apidae</taxon>
        <taxon>Melipona</taxon>
    </lineage>
</organism>
<proteinExistence type="predicted"/>
<accession>A0A0N0U7Z2</accession>
<dbReference type="AlphaFoldDB" id="A0A0N0U7Z2"/>
<protein>
    <submittedName>
        <fullName evidence="1">Uncharacterized protein</fullName>
    </submittedName>
</protein>
<dbReference type="EMBL" id="KQ435693">
    <property type="protein sequence ID" value="KOX81008.1"/>
    <property type="molecule type" value="Genomic_DNA"/>
</dbReference>
<reference evidence="1 2" key="1">
    <citation type="submission" date="2015-07" db="EMBL/GenBank/DDBJ databases">
        <title>The genome of Melipona quadrifasciata.</title>
        <authorList>
            <person name="Pan H."/>
            <person name="Kapheim K."/>
        </authorList>
    </citation>
    <scope>NUCLEOTIDE SEQUENCE [LARGE SCALE GENOMIC DNA]</scope>
    <source>
        <strain evidence="1">0111107301</strain>
        <tissue evidence="1">Whole body</tissue>
    </source>
</reference>
<gene>
    <name evidence="1" type="ORF">WN51_05695</name>
</gene>
<dbReference type="Proteomes" id="UP000053105">
    <property type="component" value="Unassembled WGS sequence"/>
</dbReference>
<keyword evidence="2" id="KW-1185">Reference proteome</keyword>